<gene>
    <name evidence="1" type="ordered locus">Dda3937_03007</name>
</gene>
<dbReference type="AlphaFoldDB" id="E0SJ87"/>
<evidence type="ECO:0000313" key="2">
    <source>
        <dbReference type="Proteomes" id="UP000006859"/>
    </source>
</evidence>
<dbReference type="STRING" id="198628.Dda3937_03007"/>
<reference evidence="1 2" key="1">
    <citation type="journal article" date="2011" name="J. Bacteriol.">
        <title>Genome sequence of the plant-pathogenic bacterium Dickeya dadantii 3937.</title>
        <authorList>
            <person name="Glasner J.D."/>
            <person name="Yang C.H."/>
            <person name="Reverchon S."/>
            <person name="Hugouvieux-Cotte-Pattat N."/>
            <person name="Condemine G."/>
            <person name="Bohin J.P."/>
            <person name="Van Gijsegem F."/>
            <person name="Yang S."/>
            <person name="Franza T."/>
            <person name="Expert D."/>
            <person name="Plunkett G. III"/>
            <person name="San Francisco M.J."/>
            <person name="Charkowski A.O."/>
            <person name="Py B."/>
            <person name="Bell K."/>
            <person name="Rauscher L."/>
            <person name="Rodriguez-Palenzuela P."/>
            <person name="Toussaint A."/>
            <person name="Holeva M.C."/>
            <person name="He S.Y."/>
            <person name="Douet V."/>
            <person name="Boccara M."/>
            <person name="Blanco C."/>
            <person name="Toth I."/>
            <person name="Anderson B.D."/>
            <person name="Biehl B.S."/>
            <person name="Mau B."/>
            <person name="Flynn S.M."/>
            <person name="Barras F."/>
            <person name="Lindeberg M."/>
            <person name="Birch P.R."/>
            <person name="Tsuyumu S."/>
            <person name="Shi X."/>
            <person name="Hibbing M."/>
            <person name="Yap M.N."/>
            <person name="Carpentier M."/>
            <person name="Dassa E."/>
            <person name="Umehara M."/>
            <person name="Kim J.F."/>
            <person name="Rusch M."/>
            <person name="Soni P."/>
            <person name="Mayhew G.F."/>
            <person name="Fouts D.E."/>
            <person name="Gill S.R."/>
            <person name="Blattner F.R."/>
            <person name="Keen N.T."/>
            <person name="Perna N.T."/>
        </authorList>
    </citation>
    <scope>NUCLEOTIDE SEQUENCE [LARGE SCALE GENOMIC DNA]</scope>
    <source>
        <strain evidence="1 2">3937</strain>
    </source>
</reference>
<name>E0SJ87_DICD3</name>
<organism evidence="1 2">
    <name type="scientific">Dickeya dadantii (strain 3937)</name>
    <name type="common">Erwinia chrysanthemi (strain 3937)</name>
    <dbReference type="NCBI Taxonomy" id="198628"/>
    <lineage>
        <taxon>Bacteria</taxon>
        <taxon>Pseudomonadati</taxon>
        <taxon>Pseudomonadota</taxon>
        <taxon>Gammaproteobacteria</taxon>
        <taxon>Enterobacterales</taxon>
        <taxon>Pectobacteriaceae</taxon>
        <taxon>Dickeya</taxon>
    </lineage>
</organism>
<dbReference type="Proteomes" id="UP000006859">
    <property type="component" value="Chromosome"/>
</dbReference>
<dbReference type="HOGENOM" id="CLU_2733537_0_0_6"/>
<keyword evidence="2" id="KW-1185">Reference proteome</keyword>
<dbReference type="EMBL" id="CP002038">
    <property type="protein sequence ID" value="ADM97888.1"/>
    <property type="molecule type" value="Genomic_DNA"/>
</dbReference>
<dbReference type="KEGG" id="ddd:Dda3937_03007"/>
<protein>
    <submittedName>
        <fullName evidence="1">Uncharacterized protein</fullName>
    </submittedName>
</protein>
<proteinExistence type="predicted"/>
<evidence type="ECO:0000313" key="1">
    <source>
        <dbReference type="EMBL" id="ADM97888.1"/>
    </source>
</evidence>
<sequence>MISRSIPYSFYFQLCFNHSRSGYLNASVINQNIKRYFRLIANDLLKEIHNEYETPVFRRYPGCFLRSRGID</sequence>
<accession>E0SJ87</accession>